<dbReference type="GO" id="GO:0008270">
    <property type="term" value="F:zinc ion binding"/>
    <property type="evidence" value="ECO:0007669"/>
    <property type="project" value="UniProtKB-KW"/>
</dbReference>
<dbReference type="GO" id="GO:0005737">
    <property type="term" value="C:cytoplasm"/>
    <property type="evidence" value="ECO:0007669"/>
    <property type="project" value="TreeGrafter"/>
</dbReference>
<feature type="compositionally biased region" description="Low complexity" evidence="5">
    <location>
        <begin position="924"/>
        <end position="936"/>
    </location>
</feature>
<gene>
    <name evidence="8" type="primary">RSPRY1</name>
    <name evidence="8" type="ORF">DFQ27_005062</name>
</gene>
<feature type="compositionally biased region" description="Low complexity" evidence="5">
    <location>
        <begin position="959"/>
        <end position="975"/>
    </location>
</feature>
<evidence type="ECO:0000256" key="3">
    <source>
        <dbReference type="ARBA" id="ARBA00022833"/>
    </source>
</evidence>
<name>A0A9P6Q025_9FUNG</name>
<dbReference type="Pfam" id="PF13920">
    <property type="entry name" value="zf-C3HC4_3"/>
    <property type="match status" value="1"/>
</dbReference>
<feature type="compositionally biased region" description="Low complexity" evidence="5">
    <location>
        <begin position="1109"/>
        <end position="1120"/>
    </location>
</feature>
<dbReference type="PROSITE" id="PS50188">
    <property type="entry name" value="B302_SPRY"/>
    <property type="match status" value="1"/>
</dbReference>
<feature type="compositionally biased region" description="Low complexity" evidence="5">
    <location>
        <begin position="634"/>
        <end position="658"/>
    </location>
</feature>
<evidence type="ECO:0000256" key="1">
    <source>
        <dbReference type="ARBA" id="ARBA00022723"/>
    </source>
</evidence>
<dbReference type="SMART" id="SM00449">
    <property type="entry name" value="SPRY"/>
    <property type="match status" value="1"/>
</dbReference>
<dbReference type="SMART" id="SM00184">
    <property type="entry name" value="RING"/>
    <property type="match status" value="1"/>
</dbReference>
<dbReference type="InterPro" id="IPR003877">
    <property type="entry name" value="SPRY_dom"/>
</dbReference>
<feature type="compositionally biased region" description="Basic residues" evidence="5">
    <location>
        <begin position="982"/>
        <end position="1022"/>
    </location>
</feature>
<reference evidence="8" key="1">
    <citation type="journal article" date="2020" name="Fungal Divers.">
        <title>Resolving the Mortierellaceae phylogeny through synthesis of multi-gene phylogenetics and phylogenomics.</title>
        <authorList>
            <person name="Vandepol N."/>
            <person name="Liber J."/>
            <person name="Desiro A."/>
            <person name="Na H."/>
            <person name="Kennedy M."/>
            <person name="Barry K."/>
            <person name="Grigoriev I.V."/>
            <person name="Miller A.N."/>
            <person name="O'Donnell K."/>
            <person name="Stajich J.E."/>
            <person name="Bonito G."/>
        </authorList>
    </citation>
    <scope>NUCLEOTIDE SEQUENCE</scope>
    <source>
        <strain evidence="8">BC1065</strain>
    </source>
</reference>
<feature type="compositionally biased region" description="Basic and acidic residues" evidence="5">
    <location>
        <begin position="669"/>
        <end position="694"/>
    </location>
</feature>
<dbReference type="Gene3D" id="3.30.40.10">
    <property type="entry name" value="Zinc/RING finger domain, C3HC4 (zinc finger)"/>
    <property type="match status" value="1"/>
</dbReference>
<feature type="region of interest" description="Disordered" evidence="5">
    <location>
        <begin position="1176"/>
        <end position="1210"/>
    </location>
</feature>
<comment type="caution">
    <text evidence="8">The sequence shown here is derived from an EMBL/GenBank/DDBJ whole genome shotgun (WGS) entry which is preliminary data.</text>
</comment>
<dbReference type="InterPro" id="IPR001841">
    <property type="entry name" value="Znf_RING"/>
</dbReference>
<protein>
    <submittedName>
        <fullName evidence="8">RING finger and SPRY domain-containing protein 1</fullName>
    </submittedName>
</protein>
<feature type="region of interest" description="Disordered" evidence="5">
    <location>
        <begin position="716"/>
        <end position="787"/>
    </location>
</feature>
<feature type="domain" description="RING-type" evidence="6">
    <location>
        <begin position="516"/>
        <end position="551"/>
    </location>
</feature>
<evidence type="ECO:0000256" key="5">
    <source>
        <dbReference type="SAM" id="MobiDB-lite"/>
    </source>
</evidence>
<dbReference type="PANTHER" id="PTHR13363">
    <property type="entry name" value="RING FINGER AND SRY DOMAIN-CONTAINING"/>
    <property type="match status" value="1"/>
</dbReference>
<dbReference type="SUPFAM" id="SSF57850">
    <property type="entry name" value="RING/U-box"/>
    <property type="match status" value="1"/>
</dbReference>
<sequence>MNRIAGRLWVKVFVKAHIRAVWNKLNNMTDYDDPSSAFESLIRLTSTDSSYCDLLGVMVDTISPESPMASWFLYHIIDLAALPSQQTIRRLSQELLSKCSPGGLARLRTRKRCRPTAALVWGVLASRLAGELSTVLFSEEVCDCLLNNIEYDADMMCKVFSIIALEKFALTGPCKIRIMQRPIQTILRGVASMSTFGLTNQDEIAGIRQAKLCADWALRKVFYDIPTQTRRSYSTGPRSPTQDHFGSNSSSSSSPNAARGSMSSSGSMSMGSEKSLAPKNSHIKVMLNITEGPRHWKISEDGLMVRNDGSSFESIRATVSVTCGKWYYEVTVLTSGIMQIGWATPQCRFCPDEGTGVGDDLFGFSYDGCRNLLWANGESTHYGDSGSWRPGDVLGFYLDVDNSQLECFLNGVPLGSTTPFASIGHFQDQAAAGYFPAFSVTPLQQIELNFGASPFRYAPARPWRNLNDHGTLTPELREAITKSGASDLASKLNLDPETGLRVAIVTEQEIDYSSLCTICCDHSATITLQPCGHDGLCVQCAYALDQCPMCRTRIFQRQMIPTPSGSAEASVPGSCSSGGDGSGLCISGVSGSFSAPQLNAQGDIVCSEASLPILADRPLTAAEAAAHRLSRQQSMMATSSSATSMPMSSSSSSSAAAMGDNANVSSTVHAEEQDREEKEKVKEKELTDTNRSVDDIFSPPCTTYFRFLNASTTSAATAGPRHPMTSNHQLATTHSSTYSSGSSESLTLATSTSMPTLLSPMPSSSSASQVPAHAMKEDGEGGNSDSRASDMAIMEEEGYHDEEEEDALMDLAEDASPRSISSLDSFGSGREASLDEVMERGVPDFPDASTLSSHRNSISTSMASLSSVAGLVGGGVVSGGVVVSSSSNSSSSNSIGGHGSGDSSSGSNSNSSIISMGSGGGSGNIAAPLPLQDALPLPSPAQRPLPPLMPSQHALRAQSSSSSSSSSSTASTASAPLSFPPGHHHPHHHPFHHHHHHQHQHHQHHSHHHHHHMYQHHHHNPFQHHQSQHPLAACEPASSVAVGSSSSTSSSVGRRSSLADDMRLLLQQQGILPAQQAPQSPMIGTAAIMQQPHGSRENVRVGPMEQPASSSLSSSLSSSSFADTGSQQRLPTSGVVLEQQVGNMRFAEVGSLSSSSSPPDSLSPLPTLASLTTAFGNNNMSSGGAGGSGAGGASRPGGRRASLPANRLEM</sequence>
<dbReference type="Proteomes" id="UP000807716">
    <property type="component" value="Unassembled WGS sequence"/>
</dbReference>
<feature type="compositionally biased region" description="Low complexity" evidence="5">
    <location>
        <begin position="883"/>
        <end position="916"/>
    </location>
</feature>
<keyword evidence="1" id="KW-0479">Metal-binding</keyword>
<dbReference type="AlphaFoldDB" id="A0A9P6Q025"/>
<feature type="region of interest" description="Disordered" evidence="5">
    <location>
        <begin position="883"/>
        <end position="1056"/>
    </location>
</feature>
<feature type="compositionally biased region" description="Polar residues" evidence="5">
    <location>
        <begin position="230"/>
        <end position="245"/>
    </location>
</feature>
<dbReference type="GO" id="GO:0004842">
    <property type="term" value="F:ubiquitin-protein transferase activity"/>
    <property type="evidence" value="ECO:0007669"/>
    <property type="project" value="InterPro"/>
</dbReference>
<feature type="region of interest" description="Disordered" evidence="5">
    <location>
        <begin position="230"/>
        <end position="276"/>
    </location>
</feature>
<proteinExistence type="predicted"/>
<dbReference type="GO" id="GO:0051603">
    <property type="term" value="P:proteolysis involved in protein catabolic process"/>
    <property type="evidence" value="ECO:0007669"/>
    <property type="project" value="TreeGrafter"/>
</dbReference>
<feature type="compositionally biased region" description="Pro residues" evidence="5">
    <location>
        <begin position="937"/>
        <end position="949"/>
    </location>
</feature>
<evidence type="ECO:0000259" key="6">
    <source>
        <dbReference type="PROSITE" id="PS50089"/>
    </source>
</evidence>
<accession>A0A9P6Q025</accession>
<evidence type="ECO:0000256" key="2">
    <source>
        <dbReference type="ARBA" id="ARBA00022771"/>
    </source>
</evidence>
<dbReference type="InterPro" id="IPR045129">
    <property type="entry name" value="RNF123/RKP/RSPRY1"/>
</dbReference>
<dbReference type="OrthoDB" id="2967263at2759"/>
<feature type="compositionally biased region" description="Gly residues" evidence="5">
    <location>
        <begin position="1183"/>
        <end position="1195"/>
    </location>
</feature>
<dbReference type="SUPFAM" id="SSF49899">
    <property type="entry name" value="Concanavalin A-like lectins/glucanases"/>
    <property type="match status" value="1"/>
</dbReference>
<feature type="region of interest" description="Disordered" evidence="5">
    <location>
        <begin position="625"/>
        <end position="695"/>
    </location>
</feature>
<feature type="region of interest" description="Disordered" evidence="5">
    <location>
        <begin position="1149"/>
        <end position="1168"/>
    </location>
</feature>
<dbReference type="InterPro" id="IPR013320">
    <property type="entry name" value="ConA-like_dom_sf"/>
</dbReference>
<feature type="region of interest" description="Disordered" evidence="5">
    <location>
        <begin position="1091"/>
        <end position="1131"/>
    </location>
</feature>
<dbReference type="PROSITE" id="PS50089">
    <property type="entry name" value="ZF_RING_2"/>
    <property type="match status" value="1"/>
</dbReference>
<dbReference type="Gene3D" id="2.60.120.920">
    <property type="match status" value="1"/>
</dbReference>
<evidence type="ECO:0000313" key="8">
    <source>
        <dbReference type="EMBL" id="KAG0257551.1"/>
    </source>
</evidence>
<feature type="domain" description="B30.2/SPRY" evidence="7">
    <location>
        <begin position="265"/>
        <end position="455"/>
    </location>
</feature>
<dbReference type="InterPro" id="IPR043136">
    <property type="entry name" value="B30.2/SPRY_sf"/>
</dbReference>
<dbReference type="Pfam" id="PF00622">
    <property type="entry name" value="SPRY"/>
    <property type="match status" value="1"/>
</dbReference>
<evidence type="ECO:0000256" key="4">
    <source>
        <dbReference type="PROSITE-ProRule" id="PRU00175"/>
    </source>
</evidence>
<dbReference type="InterPro" id="IPR013083">
    <property type="entry name" value="Znf_RING/FYVE/PHD"/>
</dbReference>
<evidence type="ECO:0000313" key="9">
    <source>
        <dbReference type="Proteomes" id="UP000807716"/>
    </source>
</evidence>
<dbReference type="InterPro" id="IPR001870">
    <property type="entry name" value="B30.2/SPRY"/>
</dbReference>
<keyword evidence="2 4" id="KW-0863">Zinc-finger</keyword>
<keyword evidence="9" id="KW-1185">Reference proteome</keyword>
<evidence type="ECO:0000259" key="7">
    <source>
        <dbReference type="PROSITE" id="PS50188"/>
    </source>
</evidence>
<feature type="compositionally biased region" description="Low complexity" evidence="5">
    <location>
        <begin position="1151"/>
        <end position="1168"/>
    </location>
</feature>
<dbReference type="PANTHER" id="PTHR13363:SF6">
    <property type="entry name" value="RING FINGER AND SPRY DOMAIN-CONTAINING PROTEIN 1"/>
    <property type="match status" value="1"/>
</dbReference>
<feature type="compositionally biased region" description="Low complexity" evidence="5">
    <location>
        <begin position="1037"/>
        <end position="1056"/>
    </location>
</feature>
<dbReference type="EMBL" id="JAAAJB010000357">
    <property type="protein sequence ID" value="KAG0257551.1"/>
    <property type="molecule type" value="Genomic_DNA"/>
</dbReference>
<feature type="compositionally biased region" description="Low complexity" evidence="5">
    <location>
        <begin position="246"/>
        <end position="272"/>
    </location>
</feature>
<feature type="compositionally biased region" description="Polar residues" evidence="5">
    <location>
        <begin position="1121"/>
        <end position="1131"/>
    </location>
</feature>
<organism evidence="8 9">
    <name type="scientific">Actinomortierella ambigua</name>
    <dbReference type="NCBI Taxonomy" id="1343610"/>
    <lineage>
        <taxon>Eukaryota</taxon>
        <taxon>Fungi</taxon>
        <taxon>Fungi incertae sedis</taxon>
        <taxon>Mucoromycota</taxon>
        <taxon>Mortierellomycotina</taxon>
        <taxon>Mortierellomycetes</taxon>
        <taxon>Mortierellales</taxon>
        <taxon>Mortierellaceae</taxon>
        <taxon>Actinomortierella</taxon>
    </lineage>
</organism>
<feature type="compositionally biased region" description="Low complexity" evidence="5">
    <location>
        <begin position="732"/>
        <end position="768"/>
    </location>
</feature>
<keyword evidence="3" id="KW-0862">Zinc</keyword>